<gene>
    <name evidence="3" type="ORF">HZS54_06800</name>
</gene>
<dbReference type="EMBL" id="CP058909">
    <property type="protein sequence ID" value="QLH81350.1"/>
    <property type="molecule type" value="Genomic_DNA"/>
</dbReference>
<reference evidence="3 4" key="1">
    <citation type="submission" date="2020-07" db="EMBL/GenBank/DDBJ databases">
        <title>Halosimplex litoreum sp. nov. and Halosimplex rubrum sp. nov., isolated from different salt environments.</title>
        <authorList>
            <person name="Cui H."/>
        </authorList>
    </citation>
    <scope>NUCLEOTIDE SEQUENCE [LARGE SCALE GENOMIC DNA]</scope>
    <source>
        <strain evidence="3 4">R2</strain>
    </source>
</reference>
<evidence type="ECO:0000256" key="1">
    <source>
        <dbReference type="SAM" id="MobiDB-lite"/>
    </source>
</evidence>
<dbReference type="GeneID" id="56082283"/>
<evidence type="ECO:0000313" key="4">
    <source>
        <dbReference type="Proteomes" id="UP000509346"/>
    </source>
</evidence>
<evidence type="ECO:0000259" key="2">
    <source>
        <dbReference type="Pfam" id="PF01882"/>
    </source>
</evidence>
<sequence length="423" mass="45913">MGADGSVEPLQLDGRATEASGTYEFEWPVAGTFRFDPPTVTVRDQLGLFEQTVVPDTATPTVTVEPRRPRTVHVGEGGDPVAAGFGDHETGRSGRGIEPTEVRKYVAGDAFRRIDWKATARMNETHVREFTSRTDRETQLFVDHRAAMSTGPLSEGKLDYARHVALAFVEHASDSADRIGCHTVGDDGVTGVFEPRADLDHIREIRRHLNALDPTGSASGRSEQRRETNPSHSDGIGASASAAVGKTTAAADRAGAIHAGTDTVPTPTAPDRVRTTRQRLSDEESAFATQLRPFFERPDAYVRTISDRPLFRAVETTTQQSGGALWTVVVTDDTNRTEVREAVKVARQRGPVLVFLTPTALFEPGGLGDFDATYDAYVDFEEFRRGLAALSDVNAFEVGPADRLSTVLANAPGRDRPAQGRSR</sequence>
<dbReference type="Proteomes" id="UP000509346">
    <property type="component" value="Chromosome"/>
</dbReference>
<dbReference type="AlphaFoldDB" id="A0A7D5T8W1"/>
<feature type="compositionally biased region" description="Basic and acidic residues" evidence="1">
    <location>
        <begin position="271"/>
        <end position="282"/>
    </location>
</feature>
<feature type="region of interest" description="Disordered" evidence="1">
    <location>
        <begin position="255"/>
        <end position="283"/>
    </location>
</feature>
<dbReference type="PANTHER" id="PTHR33608:SF6">
    <property type="entry name" value="BLL2464 PROTEIN"/>
    <property type="match status" value="1"/>
</dbReference>
<accession>A0A7D5T8W1</accession>
<name>A0A7D5T8W1_9EURY</name>
<keyword evidence="4" id="KW-1185">Reference proteome</keyword>
<dbReference type="RefSeq" id="WP_179921256.1">
    <property type="nucleotide sequence ID" value="NZ_CP058909.1"/>
</dbReference>
<dbReference type="KEGG" id="hpel:HZS54_06800"/>
<dbReference type="PANTHER" id="PTHR33608">
    <property type="entry name" value="BLL2464 PROTEIN"/>
    <property type="match status" value="1"/>
</dbReference>
<dbReference type="InterPro" id="IPR002881">
    <property type="entry name" value="DUF58"/>
</dbReference>
<organism evidence="3 4">
    <name type="scientific">Halosimplex pelagicum</name>
    <dbReference type="NCBI Taxonomy" id="869886"/>
    <lineage>
        <taxon>Archaea</taxon>
        <taxon>Methanobacteriati</taxon>
        <taxon>Methanobacteriota</taxon>
        <taxon>Stenosarchaea group</taxon>
        <taxon>Halobacteria</taxon>
        <taxon>Halobacteriales</taxon>
        <taxon>Haloarculaceae</taxon>
        <taxon>Halosimplex</taxon>
    </lineage>
</organism>
<feature type="region of interest" description="Disordered" evidence="1">
    <location>
        <begin position="70"/>
        <end position="96"/>
    </location>
</feature>
<feature type="domain" description="DUF58" evidence="2">
    <location>
        <begin position="101"/>
        <end position="220"/>
    </location>
</feature>
<dbReference type="OrthoDB" id="3263at2157"/>
<proteinExistence type="predicted"/>
<dbReference type="Pfam" id="PF01882">
    <property type="entry name" value="DUF58"/>
    <property type="match status" value="1"/>
</dbReference>
<evidence type="ECO:0000313" key="3">
    <source>
        <dbReference type="EMBL" id="QLH81350.1"/>
    </source>
</evidence>
<protein>
    <submittedName>
        <fullName evidence="3">DUF58 domain-containing protein</fullName>
    </submittedName>
</protein>
<feature type="region of interest" description="Disordered" evidence="1">
    <location>
        <begin position="210"/>
        <end position="238"/>
    </location>
</feature>